<comment type="caution">
    <text evidence="5">The sequence shown here is derived from an EMBL/GenBank/DDBJ whole genome shotgun (WGS) entry which is preliminary data.</text>
</comment>
<proteinExistence type="predicted"/>
<dbReference type="CDD" id="cd06462">
    <property type="entry name" value="Peptidase_S24_S26"/>
    <property type="match status" value="1"/>
</dbReference>
<dbReference type="Proteomes" id="UP001370299">
    <property type="component" value="Unassembled WGS sequence"/>
</dbReference>
<dbReference type="SMART" id="SM00560">
    <property type="entry name" value="LamGL"/>
    <property type="match status" value="1"/>
</dbReference>
<evidence type="ECO:0000256" key="3">
    <source>
        <dbReference type="SAM" id="Phobius"/>
    </source>
</evidence>
<keyword evidence="3" id="KW-1133">Transmembrane helix</keyword>
<evidence type="ECO:0000259" key="4">
    <source>
        <dbReference type="PROSITE" id="PS50025"/>
    </source>
</evidence>
<dbReference type="Gene3D" id="2.60.120.200">
    <property type="match status" value="1"/>
</dbReference>
<feature type="domain" description="Laminin G" evidence="4">
    <location>
        <begin position="296"/>
        <end position="469"/>
    </location>
</feature>
<accession>A0ABU8Y810</accession>
<keyword evidence="3" id="KW-0812">Transmembrane</keyword>
<feature type="transmembrane region" description="Helical" evidence="3">
    <location>
        <begin position="26"/>
        <end position="45"/>
    </location>
</feature>
<keyword evidence="6" id="KW-1185">Reference proteome</keyword>
<keyword evidence="3" id="KW-0472">Membrane</keyword>
<name>A0ABU8Y810_9MICO</name>
<dbReference type="InterPro" id="IPR013320">
    <property type="entry name" value="ConA-like_dom_sf"/>
</dbReference>
<evidence type="ECO:0000256" key="1">
    <source>
        <dbReference type="ARBA" id="ARBA00022729"/>
    </source>
</evidence>
<reference evidence="5 6" key="1">
    <citation type="submission" date="2024-03" db="EMBL/GenBank/DDBJ databases">
        <title>Whole genomes of four grape xylem sap localized bacterial endophytes.</title>
        <authorList>
            <person name="Kumar G."/>
            <person name="Savka M.A."/>
        </authorList>
    </citation>
    <scope>NUCLEOTIDE SEQUENCE [LARGE SCALE GENOMIC DNA]</scope>
    <source>
        <strain evidence="5 6">RIT_GXS8</strain>
    </source>
</reference>
<feature type="transmembrane region" description="Helical" evidence="3">
    <location>
        <begin position="208"/>
        <end position="227"/>
    </location>
</feature>
<dbReference type="EMBL" id="JBBLYY010000028">
    <property type="protein sequence ID" value="MEK0170719.1"/>
    <property type="molecule type" value="Genomic_DNA"/>
</dbReference>
<organism evidence="5 6">
    <name type="scientific">Curtobacterium citreum</name>
    <dbReference type="NCBI Taxonomy" id="2036"/>
    <lineage>
        <taxon>Bacteria</taxon>
        <taxon>Bacillati</taxon>
        <taxon>Actinomycetota</taxon>
        <taxon>Actinomycetes</taxon>
        <taxon>Micrococcales</taxon>
        <taxon>Microbacteriaceae</taxon>
        <taxon>Curtobacterium</taxon>
    </lineage>
</organism>
<dbReference type="PROSITE" id="PS50025">
    <property type="entry name" value="LAM_G_DOMAIN"/>
    <property type="match status" value="1"/>
</dbReference>
<dbReference type="InterPro" id="IPR006558">
    <property type="entry name" value="LamG-like"/>
</dbReference>
<protein>
    <submittedName>
        <fullName evidence="5">LamG-like jellyroll fold domain-containing protein</fullName>
    </submittedName>
</protein>
<dbReference type="Pfam" id="PF13385">
    <property type="entry name" value="Laminin_G_3"/>
    <property type="match status" value="1"/>
</dbReference>
<dbReference type="InterPro" id="IPR001791">
    <property type="entry name" value="Laminin_G"/>
</dbReference>
<keyword evidence="1" id="KW-0732">Signal</keyword>
<evidence type="ECO:0000256" key="2">
    <source>
        <dbReference type="ARBA" id="ARBA00023157"/>
    </source>
</evidence>
<gene>
    <name evidence="5" type="ORF">WMN62_04480</name>
</gene>
<evidence type="ECO:0000313" key="6">
    <source>
        <dbReference type="Proteomes" id="UP001370299"/>
    </source>
</evidence>
<feature type="transmembrane region" description="Helical" evidence="3">
    <location>
        <begin position="148"/>
        <end position="166"/>
    </location>
</feature>
<sequence>MPNRTATRPCVGDAPRLLLAVAARTVLWSVLLVAVWAALPAAFGWQVTTVASDSMAPGIRAGDVVAAMPVDAEAVTPGRVLLVDDPDHEERLRLHRLERIEQDGALRLRGDANAEADRTPVAPTAVHGVGVLRFPGIGLPTVWIRSGAWTSVALAAAVAAVLAVLARADRDIVAGRPCRRCGTPRWDLHTRALTPVGVVRPRSTSLPIVAALAATTIVLSTMAAAGFSGTTNSASSLRSQTFGCFHDPAPGAVLAWDFADKGDRRVTDSSGTGADGRFIGDGTRTIGSCADNPHASFGTTGSAETWAVTDTAVSAPNAFTIEVWFRTTNTDGGRLFGFGSDRNAASTYRDRHLYIDSAGRLRFGVEGSGTQFKFTLGSADVVTDDVWHHAVGTFQARSMTLWLDGVQQGARSDAVTLRQYDGYWRAGRQTLAGWPDGAGYGFTGDVDTVRVYDDVLDASTIAAHHAAGR</sequence>
<evidence type="ECO:0000313" key="5">
    <source>
        <dbReference type="EMBL" id="MEK0170719.1"/>
    </source>
</evidence>
<dbReference type="SUPFAM" id="SSF49899">
    <property type="entry name" value="Concanavalin A-like lectins/glucanases"/>
    <property type="match status" value="1"/>
</dbReference>
<keyword evidence="2" id="KW-1015">Disulfide bond</keyword>
<dbReference type="RefSeq" id="WP_340196351.1">
    <property type="nucleotide sequence ID" value="NZ_JBBKAP010000025.1"/>
</dbReference>